<evidence type="ECO:0000259" key="1">
    <source>
        <dbReference type="PROSITE" id="PS50238"/>
    </source>
</evidence>
<dbReference type="PANTHER" id="PTHR45899">
    <property type="entry name" value="RHO GTPASE ACTIVATING PROTEIN AT 15B, ISOFORM C"/>
    <property type="match status" value="1"/>
</dbReference>
<dbReference type="GO" id="GO:0005737">
    <property type="term" value="C:cytoplasm"/>
    <property type="evidence" value="ECO:0007669"/>
    <property type="project" value="TreeGrafter"/>
</dbReference>
<dbReference type="Proteomes" id="UP000053766">
    <property type="component" value="Unassembled WGS sequence"/>
</dbReference>
<dbReference type="InterPro" id="IPR008936">
    <property type="entry name" value="Rho_GTPase_activation_prot"/>
</dbReference>
<dbReference type="GO" id="GO:0005547">
    <property type="term" value="F:phosphatidylinositol-3,4,5-trisphosphate binding"/>
    <property type="evidence" value="ECO:0007669"/>
    <property type="project" value="TreeGrafter"/>
</dbReference>
<evidence type="ECO:0000313" key="2">
    <source>
        <dbReference type="EMBL" id="KJH48325.1"/>
    </source>
</evidence>
<gene>
    <name evidence="2" type="ORF">DICVIV_05566</name>
</gene>
<reference evidence="2 3" key="1">
    <citation type="submission" date="2013-11" db="EMBL/GenBank/DDBJ databases">
        <title>Draft genome of the bovine lungworm Dictyocaulus viviparus.</title>
        <authorList>
            <person name="Mitreva M."/>
        </authorList>
    </citation>
    <scope>NUCLEOTIDE SEQUENCE [LARGE SCALE GENOMIC DNA]</scope>
    <source>
        <strain evidence="2 3">HannoverDv2000</strain>
    </source>
</reference>
<dbReference type="Pfam" id="PF00620">
    <property type="entry name" value="RhoGAP"/>
    <property type="match status" value="1"/>
</dbReference>
<organism evidence="2 3">
    <name type="scientific">Dictyocaulus viviparus</name>
    <name type="common">Bovine lungworm</name>
    <dbReference type="NCBI Taxonomy" id="29172"/>
    <lineage>
        <taxon>Eukaryota</taxon>
        <taxon>Metazoa</taxon>
        <taxon>Ecdysozoa</taxon>
        <taxon>Nematoda</taxon>
        <taxon>Chromadorea</taxon>
        <taxon>Rhabditida</taxon>
        <taxon>Rhabditina</taxon>
        <taxon>Rhabditomorpha</taxon>
        <taxon>Strongyloidea</taxon>
        <taxon>Metastrongylidae</taxon>
        <taxon>Dictyocaulus</taxon>
    </lineage>
</organism>
<dbReference type="PANTHER" id="PTHR45899:SF2">
    <property type="entry name" value="RHO GTPASE ACTIVATING PROTEIN AT 15B, ISOFORM C"/>
    <property type="match status" value="1"/>
</dbReference>
<dbReference type="STRING" id="29172.A0A0D8XUZ4"/>
<keyword evidence="3" id="KW-1185">Reference proteome</keyword>
<dbReference type="InterPro" id="IPR000198">
    <property type="entry name" value="RhoGAP_dom"/>
</dbReference>
<dbReference type="OrthoDB" id="10254627at2759"/>
<proteinExistence type="predicted"/>
<dbReference type="SUPFAM" id="SSF48350">
    <property type="entry name" value="GTPase activation domain, GAP"/>
    <property type="match status" value="1"/>
</dbReference>
<reference evidence="3" key="2">
    <citation type="journal article" date="2016" name="Sci. Rep.">
        <title>Dictyocaulus viviparus genome, variome and transcriptome elucidate lungworm biology and support future intervention.</title>
        <authorList>
            <person name="McNulty S.N."/>
            <person name="Strube C."/>
            <person name="Rosa B.A."/>
            <person name="Martin J.C."/>
            <person name="Tyagi R."/>
            <person name="Choi Y.J."/>
            <person name="Wang Q."/>
            <person name="Hallsworth Pepin K."/>
            <person name="Zhang X."/>
            <person name="Ozersky P."/>
            <person name="Wilson R.K."/>
            <person name="Sternberg P.W."/>
            <person name="Gasser R.B."/>
            <person name="Mitreva M."/>
        </authorList>
    </citation>
    <scope>NUCLEOTIDE SEQUENCE [LARGE SCALE GENOMIC DNA]</scope>
    <source>
        <strain evidence="3">HannoverDv2000</strain>
    </source>
</reference>
<dbReference type="InterPro" id="IPR052227">
    <property type="entry name" value="Arf-Rho-GAP_ANK-PH_domain"/>
</dbReference>
<dbReference type="AlphaFoldDB" id="A0A0D8XUZ4"/>
<dbReference type="PROSITE" id="PS50238">
    <property type="entry name" value="RHOGAP"/>
    <property type="match status" value="1"/>
</dbReference>
<name>A0A0D8XUZ4_DICVI</name>
<dbReference type="GO" id="GO:0007165">
    <property type="term" value="P:signal transduction"/>
    <property type="evidence" value="ECO:0007669"/>
    <property type="project" value="InterPro"/>
</dbReference>
<evidence type="ECO:0000313" key="3">
    <source>
        <dbReference type="Proteomes" id="UP000053766"/>
    </source>
</evidence>
<dbReference type="Gene3D" id="1.10.555.10">
    <property type="entry name" value="Rho GTPase activation protein"/>
    <property type="match status" value="1"/>
</dbReference>
<accession>A0A0D8XUZ4</accession>
<protein>
    <recommendedName>
        <fullName evidence="1">Rho-GAP domain-containing protein</fullName>
    </recommendedName>
</protein>
<sequence>MESNLRYQQYRRILQHMPLVHYHTLRKLIAHLSEIVKYCDVNKASAENLAKMFGPSLFNANNDEYACFEDTANQIGAIIDLIDGYDIIFEVTSREEICRAMIQQAQTKAVNPHVTRADGLLVPIHVWQRENEPFNVKIDLAAEEVCRKAIARRGFDAPLDGNYAIFEVILDEALTRRLMPFEKLSHAVIDHWLTWKCTDGYFLFDHDNWPYNNSELDFFSGKVKIAEPGSKSFHSYEMKVEDGIKLAAYKHDKLWKEWDVTKSIFYCGTNRNRKAPHPYNVTVFDKHAVCLTDKFIGYCISFRLLPERTRFLNMAQFIETVASIDGHEEQPIKKISKALETYIRLSKEHGSMMARERANFELGRRHLANIMNLDSNSMTQADVDEAIKYLFPSSLFDLKARPVMRPPDEILPKFHRIAFDEEGRPEGTRFYTLLPKFYGLLTDIGVKTKAVTSFYNDHLKTRRNSEELKSVNVSGTQWLSQQTLEKKLEEKINEEMYTHLLMAFDHLVSLPSSAVEEKFIMQYRQPLTATTKSRLFGPNIPNVTTCPITQCRMTSVRTRCKDTRAEVQVLDPGVGKFDIDGHDLCDFRQIISRNLISNDYLLQ</sequence>
<feature type="domain" description="Rho-GAP" evidence="1">
    <location>
        <begin position="1"/>
        <end position="89"/>
    </location>
</feature>
<dbReference type="EMBL" id="KN716271">
    <property type="protein sequence ID" value="KJH48325.1"/>
    <property type="molecule type" value="Genomic_DNA"/>
</dbReference>
<dbReference type="CDD" id="cd00159">
    <property type="entry name" value="RhoGAP"/>
    <property type="match status" value="1"/>
</dbReference>